<dbReference type="Proteomes" id="UP000664859">
    <property type="component" value="Unassembled WGS sequence"/>
</dbReference>
<feature type="compositionally biased region" description="Polar residues" evidence="1">
    <location>
        <begin position="167"/>
        <end position="177"/>
    </location>
</feature>
<dbReference type="InterPro" id="IPR043764">
    <property type="entry name" value="DUF5710"/>
</dbReference>
<comment type="caution">
    <text evidence="3">The sequence shown here is derived from an EMBL/GenBank/DDBJ whole genome shotgun (WGS) entry which is preliminary data.</text>
</comment>
<feature type="region of interest" description="Disordered" evidence="1">
    <location>
        <begin position="148"/>
        <end position="219"/>
    </location>
</feature>
<gene>
    <name evidence="3" type="ORF">JKP88DRAFT_262070</name>
</gene>
<feature type="compositionally biased region" description="Gly residues" evidence="1">
    <location>
        <begin position="148"/>
        <end position="163"/>
    </location>
</feature>
<feature type="compositionally biased region" description="Low complexity" evidence="1">
    <location>
        <begin position="183"/>
        <end position="198"/>
    </location>
</feature>
<protein>
    <recommendedName>
        <fullName evidence="2">DUF5710 domain-containing protein</fullName>
    </recommendedName>
</protein>
<feature type="region of interest" description="Disordered" evidence="1">
    <location>
        <begin position="52"/>
        <end position="94"/>
    </location>
</feature>
<dbReference type="EMBL" id="JAFCMP010000046">
    <property type="protein sequence ID" value="KAG5189711.1"/>
    <property type="molecule type" value="Genomic_DNA"/>
</dbReference>
<evidence type="ECO:0000313" key="3">
    <source>
        <dbReference type="EMBL" id="KAG5189711.1"/>
    </source>
</evidence>
<evidence type="ECO:0000256" key="1">
    <source>
        <dbReference type="SAM" id="MobiDB-lite"/>
    </source>
</evidence>
<accession>A0A835Z9K1</accession>
<evidence type="ECO:0000259" key="2">
    <source>
        <dbReference type="Pfam" id="PF18974"/>
    </source>
</evidence>
<proteinExistence type="predicted"/>
<dbReference type="OrthoDB" id="77439at2759"/>
<sequence>MSWVSTKQVFLNCPYADKDEAKELGARWCPGERKWFVNPGVSLRPFAKWLPRDMPRTPTKRTRDGDQMYTTPQKRQAVSHDGRPAVPDTPQKPPLITYLNTLYSEKDEVKGLGARWDNDKRKWYVPAGYPTAPFNKWLLPRDNLFGGGGGSGSGSGGGGGSTGGVLHSSQGSASQDSGHGMLSQGSTTQGIGSQASQGSDGGGGRQSDHAPDYTSEPDWSNEYESLAEWTDKYISSHMGRGEGGYCWEWLEDPENCYGCTYKHAYPPSWAANQKSNHQIWANAVGSQADANVG</sequence>
<dbReference type="Pfam" id="PF18974">
    <property type="entry name" value="DUF5710"/>
    <property type="match status" value="2"/>
</dbReference>
<keyword evidence="4" id="KW-1185">Reference proteome</keyword>
<dbReference type="AlphaFoldDB" id="A0A835Z9K1"/>
<organism evidence="3 4">
    <name type="scientific">Tribonema minus</name>
    <dbReference type="NCBI Taxonomy" id="303371"/>
    <lineage>
        <taxon>Eukaryota</taxon>
        <taxon>Sar</taxon>
        <taxon>Stramenopiles</taxon>
        <taxon>Ochrophyta</taxon>
        <taxon>PX clade</taxon>
        <taxon>Xanthophyceae</taxon>
        <taxon>Tribonematales</taxon>
        <taxon>Tribonemataceae</taxon>
        <taxon>Tribonema</taxon>
    </lineage>
</organism>
<feature type="domain" description="DUF5710" evidence="2">
    <location>
        <begin position="9"/>
        <end position="51"/>
    </location>
</feature>
<reference evidence="3" key="1">
    <citation type="submission" date="2021-02" db="EMBL/GenBank/DDBJ databases">
        <title>First Annotated Genome of the Yellow-green Alga Tribonema minus.</title>
        <authorList>
            <person name="Mahan K.M."/>
        </authorList>
    </citation>
    <scope>NUCLEOTIDE SEQUENCE</scope>
    <source>
        <strain evidence="3">UTEX B ZZ1240</strain>
    </source>
</reference>
<feature type="domain" description="DUF5710" evidence="2">
    <location>
        <begin position="97"/>
        <end position="138"/>
    </location>
</feature>
<name>A0A835Z9K1_9STRA</name>
<evidence type="ECO:0000313" key="4">
    <source>
        <dbReference type="Proteomes" id="UP000664859"/>
    </source>
</evidence>
<feature type="compositionally biased region" description="Basic and acidic residues" evidence="1">
    <location>
        <begin position="52"/>
        <end position="66"/>
    </location>
</feature>